<proteinExistence type="predicted"/>
<dbReference type="AlphaFoldDB" id="A0AAQ4DAU9"/>
<reference evidence="2 3" key="1">
    <citation type="journal article" date="2023" name="Arcadia Sci">
        <title>De novo assembly of a long-read Amblyomma americanum tick genome.</title>
        <authorList>
            <person name="Chou S."/>
            <person name="Poskanzer K.E."/>
            <person name="Rollins M."/>
            <person name="Thuy-Boun P.S."/>
        </authorList>
    </citation>
    <scope>NUCLEOTIDE SEQUENCE [LARGE SCALE GENOMIC DNA]</scope>
    <source>
        <strain evidence="2">F_SG_1</strain>
        <tissue evidence="2">Salivary glands</tissue>
    </source>
</reference>
<feature type="region of interest" description="Disordered" evidence="1">
    <location>
        <begin position="57"/>
        <end position="87"/>
    </location>
</feature>
<feature type="compositionally biased region" description="Basic and acidic residues" evidence="1">
    <location>
        <begin position="1"/>
        <end position="10"/>
    </location>
</feature>
<accession>A0AAQ4DAU9</accession>
<gene>
    <name evidence="2" type="ORF">V5799_002777</name>
</gene>
<feature type="region of interest" description="Disordered" evidence="1">
    <location>
        <begin position="1"/>
        <end position="28"/>
    </location>
</feature>
<evidence type="ECO:0000313" key="2">
    <source>
        <dbReference type="EMBL" id="KAK8759589.1"/>
    </source>
</evidence>
<dbReference type="Proteomes" id="UP001321473">
    <property type="component" value="Unassembled WGS sequence"/>
</dbReference>
<feature type="compositionally biased region" description="Basic and acidic residues" evidence="1">
    <location>
        <begin position="70"/>
        <end position="87"/>
    </location>
</feature>
<evidence type="ECO:0000313" key="3">
    <source>
        <dbReference type="Proteomes" id="UP001321473"/>
    </source>
</evidence>
<sequence length="87" mass="9422">MTGLTREFRGSRNSGSGGESSATSGKVTERRLSIITGNVIRLNRFLALLTLHLATAKGQRLSPKGSTRRSCCDKHRDSCKKAKDSVT</sequence>
<name>A0AAQ4DAU9_AMBAM</name>
<comment type="caution">
    <text evidence="2">The sequence shown here is derived from an EMBL/GenBank/DDBJ whole genome shotgun (WGS) entry which is preliminary data.</text>
</comment>
<organism evidence="2 3">
    <name type="scientific">Amblyomma americanum</name>
    <name type="common">Lone star tick</name>
    <dbReference type="NCBI Taxonomy" id="6943"/>
    <lineage>
        <taxon>Eukaryota</taxon>
        <taxon>Metazoa</taxon>
        <taxon>Ecdysozoa</taxon>
        <taxon>Arthropoda</taxon>
        <taxon>Chelicerata</taxon>
        <taxon>Arachnida</taxon>
        <taxon>Acari</taxon>
        <taxon>Parasitiformes</taxon>
        <taxon>Ixodida</taxon>
        <taxon>Ixodoidea</taxon>
        <taxon>Ixodidae</taxon>
        <taxon>Amblyomminae</taxon>
        <taxon>Amblyomma</taxon>
    </lineage>
</organism>
<evidence type="ECO:0000256" key="1">
    <source>
        <dbReference type="SAM" id="MobiDB-lite"/>
    </source>
</evidence>
<dbReference type="EMBL" id="JARKHS020032858">
    <property type="protein sequence ID" value="KAK8759589.1"/>
    <property type="molecule type" value="Genomic_DNA"/>
</dbReference>
<protein>
    <submittedName>
        <fullName evidence="2">Uncharacterized protein</fullName>
    </submittedName>
</protein>
<keyword evidence="3" id="KW-1185">Reference proteome</keyword>
<feature type="compositionally biased region" description="Low complexity" evidence="1">
    <location>
        <begin position="11"/>
        <end position="25"/>
    </location>
</feature>